<feature type="domain" description="BACK" evidence="2">
    <location>
        <begin position="1"/>
        <end position="39"/>
    </location>
</feature>
<dbReference type="Pfam" id="PF01344">
    <property type="entry name" value="Kelch_1"/>
    <property type="match status" value="1"/>
</dbReference>
<dbReference type="EMBL" id="VZUJ01092018">
    <property type="protein sequence ID" value="NXV79110.1"/>
    <property type="molecule type" value="Genomic_DNA"/>
</dbReference>
<dbReference type="InterPro" id="IPR011705">
    <property type="entry name" value="BACK"/>
</dbReference>
<evidence type="ECO:0000256" key="1">
    <source>
        <dbReference type="ARBA" id="ARBA00022441"/>
    </source>
</evidence>
<dbReference type="PANTHER" id="PTHR45632:SF17">
    <property type="entry name" value="KELCH-LIKE PROTEIN 31"/>
    <property type="match status" value="1"/>
</dbReference>
<dbReference type="InterPro" id="IPR006652">
    <property type="entry name" value="Kelch_1"/>
</dbReference>
<dbReference type="PANTHER" id="PTHR45632">
    <property type="entry name" value="LD33804P"/>
    <property type="match status" value="1"/>
</dbReference>
<reference evidence="3 4" key="1">
    <citation type="submission" date="2019-09" db="EMBL/GenBank/DDBJ databases">
        <title>Bird 10,000 Genomes (B10K) Project - Family phase.</title>
        <authorList>
            <person name="Zhang G."/>
        </authorList>
    </citation>
    <scope>NUCLEOTIDE SEQUENCE [LARGE SCALE GENOMIC DNA]</scope>
    <source>
        <strain evidence="3">OUT-0055</strain>
        <tissue evidence="3">Blood</tissue>
    </source>
</reference>
<dbReference type="UniPathway" id="UPA00143"/>
<dbReference type="InterPro" id="IPR015915">
    <property type="entry name" value="Kelch-typ_b-propeller"/>
</dbReference>
<dbReference type="SUPFAM" id="SSF117281">
    <property type="entry name" value="Kelch motif"/>
    <property type="match status" value="1"/>
</dbReference>
<accession>A0A7L3WR42</accession>
<dbReference type="AlphaFoldDB" id="A0A7L3WR42"/>
<dbReference type="Proteomes" id="UP000518911">
    <property type="component" value="Unassembled WGS sequence"/>
</dbReference>
<feature type="non-terminal residue" evidence="3">
    <location>
        <position position="1"/>
    </location>
</feature>
<gene>
    <name evidence="3" type="primary">Klhl3</name>
    <name evidence="3" type="ORF">ATLROG_R09246</name>
</gene>
<comment type="caution">
    <text evidence="3">The sequence shown here is derived from an EMBL/GenBank/DDBJ whole genome shotgun (WGS) entry which is preliminary data.</text>
</comment>
<keyword evidence="4" id="KW-1185">Reference proteome</keyword>
<evidence type="ECO:0000259" key="2">
    <source>
        <dbReference type="Pfam" id="PF07707"/>
    </source>
</evidence>
<protein>
    <submittedName>
        <fullName evidence="3">KLHL3 protein</fullName>
    </submittedName>
</protein>
<dbReference type="Gene3D" id="1.25.40.420">
    <property type="match status" value="1"/>
</dbReference>
<sequence>VFEAVISWINYEKESRLEHMAKLMEHVRLPLLPRDYLVQPRTPVSLPKVSRAGPFPSPHTVVLVAFSAFERSLSTYLVTSPLVMIVVGGQAPKAIRSVECYDFEEERWDQVAELPSRRCRAG</sequence>
<dbReference type="OrthoDB" id="45365at2759"/>
<feature type="non-terminal residue" evidence="3">
    <location>
        <position position="122"/>
    </location>
</feature>
<dbReference type="GO" id="GO:0016567">
    <property type="term" value="P:protein ubiquitination"/>
    <property type="evidence" value="ECO:0007669"/>
    <property type="project" value="UniProtKB-UniPathway"/>
</dbReference>
<proteinExistence type="predicted"/>
<keyword evidence="1" id="KW-0880">Kelch repeat</keyword>
<organism evidence="3 4">
    <name type="scientific">Atlantisia rogersi</name>
    <name type="common">Inaccessible Island rail</name>
    <dbReference type="NCBI Taxonomy" id="2478892"/>
    <lineage>
        <taxon>Eukaryota</taxon>
        <taxon>Metazoa</taxon>
        <taxon>Chordata</taxon>
        <taxon>Craniata</taxon>
        <taxon>Vertebrata</taxon>
        <taxon>Euteleostomi</taxon>
        <taxon>Archelosauria</taxon>
        <taxon>Archosauria</taxon>
        <taxon>Dinosauria</taxon>
        <taxon>Saurischia</taxon>
        <taxon>Theropoda</taxon>
        <taxon>Coelurosauria</taxon>
        <taxon>Aves</taxon>
        <taxon>Neognathae</taxon>
        <taxon>Neoaves</taxon>
        <taxon>Gruiformes</taxon>
        <taxon>Rallidae</taxon>
        <taxon>Atlantisia</taxon>
    </lineage>
</organism>
<evidence type="ECO:0000313" key="3">
    <source>
        <dbReference type="EMBL" id="NXV79110.1"/>
    </source>
</evidence>
<evidence type="ECO:0000313" key="4">
    <source>
        <dbReference type="Proteomes" id="UP000518911"/>
    </source>
</evidence>
<dbReference type="Pfam" id="PF07707">
    <property type="entry name" value="BACK"/>
    <property type="match status" value="1"/>
</dbReference>
<dbReference type="Gene3D" id="2.120.10.80">
    <property type="entry name" value="Kelch-type beta propeller"/>
    <property type="match status" value="1"/>
</dbReference>
<name>A0A7L3WR42_9GRUI</name>